<comment type="caution">
    <text evidence="2">The sequence shown here is derived from an EMBL/GenBank/DDBJ whole genome shotgun (WGS) entry which is preliminary data.</text>
</comment>
<protein>
    <recommendedName>
        <fullName evidence="1">GmrSD restriction endonucleases N-terminal domain-containing protein</fullName>
    </recommendedName>
</protein>
<proteinExistence type="predicted"/>
<dbReference type="RefSeq" id="WP_228982941.1">
    <property type="nucleotide sequence ID" value="NZ_CAJQYY010000035.1"/>
</dbReference>
<dbReference type="Proteomes" id="UP000789752">
    <property type="component" value="Unassembled WGS sequence"/>
</dbReference>
<dbReference type="EMBL" id="CAJQYY010000035">
    <property type="protein sequence ID" value="CAG4920662.1"/>
    <property type="molecule type" value="Genomic_DNA"/>
</dbReference>
<evidence type="ECO:0000313" key="3">
    <source>
        <dbReference type="Proteomes" id="UP000789752"/>
    </source>
</evidence>
<feature type="domain" description="GmrSD restriction endonucleases N-terminal" evidence="1">
    <location>
        <begin position="30"/>
        <end position="183"/>
    </location>
</feature>
<dbReference type="PANTHER" id="PTHR39639">
    <property type="entry name" value="CHROMOSOME 16, WHOLE GENOME SHOTGUN SEQUENCE"/>
    <property type="match status" value="1"/>
</dbReference>
<name>A0ABM8UAB5_9BURK</name>
<sequence>MDLQNQVELARRKIVKDGFDMSLGEIMRIYERGELIINPEYQRLFRWDSTRKTNFIESILLNIPIPPIFVFTDETGKWELIDGLQRLSTVFQFAGILRDAEGELVDKFVPNGTRLLPDLDNSEWSSDDENTKILPLAIRLDMERVRLRVEILKRESDAKAKYELFQRLNTGGASLSPQEVRNCVAVMLNKGFYSALSSMAEDANFVKTTDMTERAREEQKHNELVLRYLAYRYKTYDQAIDVHDWLDDILIDIANNEKYPVQEESIIFARTFNIINDALGVDAFKRYESGNFSGGFLISPYETITNGVSRNIDFVEKCGVEYLRNAVIRMWTDERFRANARAGVRGSTRLGKVLPLVDEWFSK</sequence>
<dbReference type="Pfam" id="PF03235">
    <property type="entry name" value="GmrSD_N"/>
    <property type="match status" value="1"/>
</dbReference>
<organism evidence="2 3">
    <name type="scientific">Paraburkholderia gardini</name>
    <dbReference type="NCBI Taxonomy" id="2823469"/>
    <lineage>
        <taxon>Bacteria</taxon>
        <taxon>Pseudomonadati</taxon>
        <taxon>Pseudomonadota</taxon>
        <taxon>Betaproteobacteria</taxon>
        <taxon>Burkholderiales</taxon>
        <taxon>Burkholderiaceae</taxon>
        <taxon>Paraburkholderia</taxon>
    </lineage>
</organism>
<evidence type="ECO:0000259" key="1">
    <source>
        <dbReference type="Pfam" id="PF03235"/>
    </source>
</evidence>
<reference evidence="2 3" key="1">
    <citation type="submission" date="2021-04" db="EMBL/GenBank/DDBJ databases">
        <authorList>
            <person name="Vanwijnsberghe S."/>
        </authorList>
    </citation>
    <scope>NUCLEOTIDE SEQUENCE [LARGE SCALE GENOMIC DNA]</scope>
    <source>
        <strain evidence="2 3">LMG 32171</strain>
    </source>
</reference>
<dbReference type="InterPro" id="IPR004919">
    <property type="entry name" value="GmrSD_N"/>
</dbReference>
<gene>
    <name evidence="2" type="ORF">R54767_04736</name>
</gene>
<keyword evidence="3" id="KW-1185">Reference proteome</keyword>
<evidence type="ECO:0000313" key="2">
    <source>
        <dbReference type="EMBL" id="CAG4920662.1"/>
    </source>
</evidence>
<accession>A0ABM8UAB5</accession>
<dbReference type="PANTHER" id="PTHR39639:SF1">
    <property type="entry name" value="DUF262 DOMAIN-CONTAINING PROTEIN"/>
    <property type="match status" value="1"/>
</dbReference>